<dbReference type="PROSITE" id="PS01031">
    <property type="entry name" value="SHSP"/>
    <property type="match status" value="1"/>
</dbReference>
<evidence type="ECO:0000259" key="1">
    <source>
        <dbReference type="PROSITE" id="PS01031"/>
    </source>
</evidence>
<dbReference type="AlphaFoldDB" id="X0TU44"/>
<dbReference type="CDD" id="cd06464">
    <property type="entry name" value="ACD_sHsps-like"/>
    <property type="match status" value="1"/>
</dbReference>
<reference evidence="2" key="1">
    <citation type="journal article" date="2014" name="Front. Microbiol.">
        <title>High frequency of phylogenetically diverse reductive dehalogenase-homologous genes in deep subseafloor sedimentary metagenomes.</title>
        <authorList>
            <person name="Kawai M."/>
            <person name="Futagami T."/>
            <person name="Toyoda A."/>
            <person name="Takaki Y."/>
            <person name="Nishi S."/>
            <person name="Hori S."/>
            <person name="Arai W."/>
            <person name="Tsubouchi T."/>
            <person name="Morono Y."/>
            <person name="Uchiyama I."/>
            <person name="Ito T."/>
            <person name="Fujiyama A."/>
            <person name="Inagaki F."/>
            <person name="Takami H."/>
        </authorList>
    </citation>
    <scope>NUCLEOTIDE SEQUENCE</scope>
    <source>
        <strain evidence="2">Expedition CK06-06</strain>
    </source>
</reference>
<dbReference type="InterPro" id="IPR002068">
    <property type="entry name" value="A-crystallin/Hsp20_dom"/>
</dbReference>
<dbReference type="InterPro" id="IPR008978">
    <property type="entry name" value="HSP20-like_chaperone"/>
</dbReference>
<dbReference type="Gene3D" id="2.60.40.790">
    <property type="match status" value="1"/>
</dbReference>
<protein>
    <recommendedName>
        <fullName evidence="1">SHSP domain-containing protein</fullName>
    </recommendedName>
</protein>
<proteinExistence type="predicted"/>
<sequence>MVRGIPPITSIGPRRGPYRKTVSFKKRREEKRFKPKIYRRPRQWIYETKPTFKKIKEPLVDVFKEAKEVKVIIGLGGFSKGEVDIDIKPDRYIIFAKHGEQEFRQEIDLPPNVDIENTGEYFKNGILEITLPKKKNKHK</sequence>
<feature type="non-terminal residue" evidence="2">
    <location>
        <position position="139"/>
    </location>
</feature>
<name>X0TU44_9ZZZZ</name>
<dbReference type="SUPFAM" id="SSF49764">
    <property type="entry name" value="HSP20-like chaperones"/>
    <property type="match status" value="1"/>
</dbReference>
<dbReference type="Pfam" id="PF00011">
    <property type="entry name" value="HSP20"/>
    <property type="match status" value="1"/>
</dbReference>
<organism evidence="2">
    <name type="scientific">marine sediment metagenome</name>
    <dbReference type="NCBI Taxonomy" id="412755"/>
    <lineage>
        <taxon>unclassified sequences</taxon>
        <taxon>metagenomes</taxon>
        <taxon>ecological metagenomes</taxon>
    </lineage>
</organism>
<feature type="domain" description="SHSP" evidence="1">
    <location>
        <begin position="50"/>
        <end position="139"/>
    </location>
</feature>
<evidence type="ECO:0000313" key="2">
    <source>
        <dbReference type="EMBL" id="GAF91692.1"/>
    </source>
</evidence>
<comment type="caution">
    <text evidence="2">The sequence shown here is derived from an EMBL/GenBank/DDBJ whole genome shotgun (WGS) entry which is preliminary data.</text>
</comment>
<gene>
    <name evidence="2" type="ORF">S01H1_22769</name>
</gene>
<dbReference type="EMBL" id="BARS01012931">
    <property type="protein sequence ID" value="GAF91692.1"/>
    <property type="molecule type" value="Genomic_DNA"/>
</dbReference>
<accession>X0TU44</accession>